<reference evidence="2 3" key="1">
    <citation type="submission" date="2022-12" db="EMBL/GenBank/DDBJ databases">
        <title>Complete genome sequencing of Dickeya lacustris type strain LMG30899.</title>
        <authorList>
            <person name="Dobhal S."/>
            <person name="Arizala D."/>
            <person name="Arif M."/>
        </authorList>
    </citation>
    <scope>NUCLEOTIDE SEQUENCE [LARGE SCALE GENOMIC DNA]</scope>
    <source>
        <strain evidence="2 3">LMG30899</strain>
    </source>
</reference>
<feature type="chain" id="PRO_5046762457" evidence="1">
    <location>
        <begin position="21"/>
        <end position="101"/>
    </location>
</feature>
<keyword evidence="3" id="KW-1185">Reference proteome</keyword>
<sequence>MKGLRFILISVFIFTANGYAATLPKTLLIQCDNGVEATINIAQMDVSGLKTLKYKGVVEQDDEKVIMVYGNNTKVMIQYVGPKVFLQDRNRWIPCNTYRAN</sequence>
<evidence type="ECO:0000313" key="2">
    <source>
        <dbReference type="EMBL" id="WFN55193.1"/>
    </source>
</evidence>
<dbReference type="Proteomes" id="UP001219630">
    <property type="component" value="Chromosome"/>
</dbReference>
<organism evidence="2 3">
    <name type="scientific">Dickeya lacustris</name>
    <dbReference type="NCBI Taxonomy" id="2259638"/>
    <lineage>
        <taxon>Bacteria</taxon>
        <taxon>Pseudomonadati</taxon>
        <taxon>Pseudomonadota</taxon>
        <taxon>Gammaproteobacteria</taxon>
        <taxon>Enterobacterales</taxon>
        <taxon>Pectobacteriaceae</taxon>
        <taxon>Dickeya</taxon>
    </lineage>
</organism>
<name>A0ABY8G5I0_9GAMM</name>
<gene>
    <name evidence="2" type="ORF">O1Q98_16455</name>
</gene>
<feature type="signal peptide" evidence="1">
    <location>
        <begin position="1"/>
        <end position="20"/>
    </location>
</feature>
<proteinExistence type="predicted"/>
<dbReference type="EMBL" id="CP114280">
    <property type="protein sequence ID" value="WFN55193.1"/>
    <property type="molecule type" value="Genomic_DNA"/>
</dbReference>
<dbReference type="RefSeq" id="WP_125258563.1">
    <property type="nucleotide sequence ID" value="NZ_CP114280.1"/>
</dbReference>
<evidence type="ECO:0000256" key="1">
    <source>
        <dbReference type="SAM" id="SignalP"/>
    </source>
</evidence>
<evidence type="ECO:0000313" key="3">
    <source>
        <dbReference type="Proteomes" id="UP001219630"/>
    </source>
</evidence>
<keyword evidence="1" id="KW-0732">Signal</keyword>
<accession>A0ABY8G5I0</accession>
<protein>
    <submittedName>
        <fullName evidence="2">Uncharacterized protein</fullName>
    </submittedName>
</protein>